<comment type="pathway">
    <text evidence="3">Carbohydrate degradation; glycolysis; D-glyceraldehyde 3-phosphate and glycerone phosphate from D-glucose: step 3/4.</text>
</comment>
<evidence type="ECO:0000256" key="15">
    <source>
        <dbReference type="ARBA" id="ARBA00048070"/>
    </source>
</evidence>
<keyword evidence="8" id="KW-0479">Metal-binding</keyword>
<dbReference type="GO" id="GO:0061621">
    <property type="term" value="P:canonical glycolysis"/>
    <property type="evidence" value="ECO:0007669"/>
    <property type="project" value="TreeGrafter"/>
</dbReference>
<keyword evidence="11" id="KW-0067">ATP-binding</keyword>
<dbReference type="GO" id="GO:0046872">
    <property type="term" value="F:metal ion binding"/>
    <property type="evidence" value="ECO:0007669"/>
    <property type="project" value="UniProtKB-KW"/>
</dbReference>
<evidence type="ECO:0000256" key="14">
    <source>
        <dbReference type="ARBA" id="ARBA00038478"/>
    </source>
</evidence>
<evidence type="ECO:0000256" key="3">
    <source>
        <dbReference type="ARBA" id="ARBA00004679"/>
    </source>
</evidence>
<dbReference type="NCBIfam" id="NF002872">
    <property type="entry name" value="PRK03202.1"/>
    <property type="match status" value="1"/>
</dbReference>
<accession>A0A2S7UXE9</accession>
<comment type="subcellular location">
    <subcellularLocation>
        <location evidence="2">Cytoplasm</location>
    </subcellularLocation>
</comment>
<dbReference type="PROSITE" id="PS00433">
    <property type="entry name" value="PHOSPHOFRUCTOKINASE"/>
    <property type="match status" value="1"/>
</dbReference>
<dbReference type="PANTHER" id="PTHR13697">
    <property type="entry name" value="PHOSPHOFRUCTOKINASE"/>
    <property type="match status" value="1"/>
</dbReference>
<evidence type="ECO:0000256" key="9">
    <source>
        <dbReference type="ARBA" id="ARBA00022741"/>
    </source>
</evidence>
<evidence type="ECO:0000256" key="13">
    <source>
        <dbReference type="ARBA" id="ARBA00023152"/>
    </source>
</evidence>
<dbReference type="GO" id="GO:0016208">
    <property type="term" value="F:AMP binding"/>
    <property type="evidence" value="ECO:0007669"/>
    <property type="project" value="TreeGrafter"/>
</dbReference>
<dbReference type="EC" id="2.7.1.11" evidence="4"/>
<evidence type="ECO:0000256" key="12">
    <source>
        <dbReference type="ARBA" id="ARBA00022842"/>
    </source>
</evidence>
<dbReference type="Gene3D" id="3.40.50.450">
    <property type="match status" value="1"/>
</dbReference>
<comment type="caution">
    <text evidence="17">The sequence shown here is derived from an EMBL/GenBank/DDBJ whole genome shotgun (WGS) entry which is preliminary data.</text>
</comment>
<feature type="domain" description="Phosphofructokinase" evidence="16">
    <location>
        <begin position="3"/>
        <end position="282"/>
    </location>
</feature>
<evidence type="ECO:0000256" key="6">
    <source>
        <dbReference type="ARBA" id="ARBA00022533"/>
    </source>
</evidence>
<organism evidence="17 18">
    <name type="scientific">Psychrosphaera saromensis</name>
    <dbReference type="NCBI Taxonomy" id="716813"/>
    <lineage>
        <taxon>Bacteria</taxon>
        <taxon>Pseudomonadati</taxon>
        <taxon>Pseudomonadota</taxon>
        <taxon>Gammaproteobacteria</taxon>
        <taxon>Alteromonadales</taxon>
        <taxon>Pseudoalteromonadaceae</taxon>
        <taxon>Psychrosphaera</taxon>
    </lineage>
</organism>
<dbReference type="InterPro" id="IPR035966">
    <property type="entry name" value="PKF_sf"/>
</dbReference>
<protein>
    <recommendedName>
        <fullName evidence="4">6-phosphofructokinase</fullName>
        <ecNumber evidence="4">2.7.1.11</ecNumber>
    </recommendedName>
</protein>
<dbReference type="EMBL" id="MSCH01000003">
    <property type="protein sequence ID" value="PQJ54674.1"/>
    <property type="molecule type" value="Genomic_DNA"/>
</dbReference>
<dbReference type="GO" id="GO:0003872">
    <property type="term" value="F:6-phosphofructokinase activity"/>
    <property type="evidence" value="ECO:0007669"/>
    <property type="project" value="UniProtKB-EC"/>
</dbReference>
<reference evidence="17 18" key="1">
    <citation type="submission" date="2016-12" db="EMBL/GenBank/DDBJ databases">
        <title>Diversity of luminous bacteria.</title>
        <authorList>
            <person name="Yoshizawa S."/>
            <person name="Kogure K."/>
        </authorList>
    </citation>
    <scope>NUCLEOTIDE SEQUENCE [LARGE SCALE GENOMIC DNA]</scope>
    <source>
        <strain evidence="17 18">SA4-48</strain>
    </source>
</reference>
<dbReference type="PANTHER" id="PTHR13697:SF4">
    <property type="entry name" value="ATP-DEPENDENT 6-PHOSPHOFRUCTOKINASE"/>
    <property type="match status" value="1"/>
</dbReference>
<comment type="cofactor">
    <cofactor evidence="1">
        <name>Mg(2+)</name>
        <dbReference type="ChEBI" id="CHEBI:18420"/>
    </cofactor>
</comment>
<keyword evidence="12" id="KW-0460">Magnesium</keyword>
<dbReference type="PRINTS" id="PR00476">
    <property type="entry name" value="PHFRCTKINASE"/>
</dbReference>
<name>A0A2S7UXE9_9GAMM</name>
<evidence type="ECO:0000256" key="11">
    <source>
        <dbReference type="ARBA" id="ARBA00022840"/>
    </source>
</evidence>
<keyword evidence="6" id="KW-0021">Allosteric enzyme</keyword>
<evidence type="ECO:0000256" key="7">
    <source>
        <dbReference type="ARBA" id="ARBA00022679"/>
    </source>
</evidence>
<evidence type="ECO:0000256" key="8">
    <source>
        <dbReference type="ARBA" id="ARBA00022723"/>
    </source>
</evidence>
<dbReference type="GO" id="GO:0005524">
    <property type="term" value="F:ATP binding"/>
    <property type="evidence" value="ECO:0007669"/>
    <property type="project" value="UniProtKB-KW"/>
</dbReference>
<comment type="similarity">
    <text evidence="14">Belongs to the phosphofructokinase type A (PFKA) family.</text>
</comment>
<dbReference type="InterPro" id="IPR012003">
    <property type="entry name" value="ATP_PFK_prok-type"/>
</dbReference>
<dbReference type="OrthoDB" id="9802503at2"/>
<dbReference type="GO" id="GO:0048029">
    <property type="term" value="F:monosaccharide binding"/>
    <property type="evidence" value="ECO:0007669"/>
    <property type="project" value="TreeGrafter"/>
</dbReference>
<evidence type="ECO:0000313" key="18">
    <source>
        <dbReference type="Proteomes" id="UP000239007"/>
    </source>
</evidence>
<dbReference type="SUPFAM" id="SSF53784">
    <property type="entry name" value="Phosphofructokinase"/>
    <property type="match status" value="1"/>
</dbReference>
<dbReference type="GO" id="GO:0005945">
    <property type="term" value="C:6-phosphofructokinase complex"/>
    <property type="evidence" value="ECO:0007669"/>
    <property type="project" value="TreeGrafter"/>
</dbReference>
<evidence type="ECO:0000256" key="10">
    <source>
        <dbReference type="ARBA" id="ARBA00022777"/>
    </source>
</evidence>
<dbReference type="PIRSF" id="PIRSF000532">
    <property type="entry name" value="ATP_PFK_prok"/>
    <property type="match status" value="1"/>
</dbReference>
<evidence type="ECO:0000256" key="5">
    <source>
        <dbReference type="ARBA" id="ARBA00022490"/>
    </source>
</evidence>
<keyword evidence="13" id="KW-0324">Glycolysis</keyword>
<dbReference type="Proteomes" id="UP000239007">
    <property type="component" value="Unassembled WGS sequence"/>
</dbReference>
<dbReference type="InterPro" id="IPR000023">
    <property type="entry name" value="Phosphofructokinase_dom"/>
</dbReference>
<dbReference type="GO" id="GO:0030388">
    <property type="term" value="P:fructose 1,6-bisphosphate metabolic process"/>
    <property type="evidence" value="ECO:0007669"/>
    <property type="project" value="TreeGrafter"/>
</dbReference>
<dbReference type="AlphaFoldDB" id="A0A2S7UXE9"/>
<dbReference type="InterPro" id="IPR022953">
    <property type="entry name" value="ATP_PFK"/>
</dbReference>
<comment type="catalytic activity">
    <reaction evidence="15">
        <text>beta-D-fructose 6-phosphate + ATP = beta-D-fructose 1,6-bisphosphate + ADP + H(+)</text>
        <dbReference type="Rhea" id="RHEA:16109"/>
        <dbReference type="ChEBI" id="CHEBI:15378"/>
        <dbReference type="ChEBI" id="CHEBI:30616"/>
        <dbReference type="ChEBI" id="CHEBI:32966"/>
        <dbReference type="ChEBI" id="CHEBI:57634"/>
        <dbReference type="ChEBI" id="CHEBI:456216"/>
        <dbReference type="EC" id="2.7.1.11"/>
    </reaction>
</comment>
<evidence type="ECO:0000256" key="2">
    <source>
        <dbReference type="ARBA" id="ARBA00004496"/>
    </source>
</evidence>
<dbReference type="Gene3D" id="3.40.50.460">
    <property type="entry name" value="Phosphofructokinase domain"/>
    <property type="match status" value="1"/>
</dbReference>
<keyword evidence="7" id="KW-0808">Transferase</keyword>
<evidence type="ECO:0000259" key="16">
    <source>
        <dbReference type="Pfam" id="PF00365"/>
    </source>
</evidence>
<keyword evidence="18" id="KW-1185">Reference proteome</keyword>
<keyword evidence="5" id="KW-0963">Cytoplasm</keyword>
<keyword evidence="9" id="KW-0547">Nucleotide-binding</keyword>
<dbReference type="FunFam" id="3.40.50.460:FF:000002">
    <property type="entry name" value="ATP-dependent 6-phosphofructokinase"/>
    <property type="match status" value="1"/>
</dbReference>
<dbReference type="GO" id="GO:0006002">
    <property type="term" value="P:fructose 6-phosphate metabolic process"/>
    <property type="evidence" value="ECO:0007669"/>
    <property type="project" value="InterPro"/>
</dbReference>
<dbReference type="InterPro" id="IPR015912">
    <property type="entry name" value="Phosphofructokinase_CS"/>
</dbReference>
<sequence>MKKIGILTSGGDAPGMNAAIHSIVTTASVHNIECIGFERGYNGLIDNATCALPLAKVKHISHLGGTILKSARCPKMLEDRYRQQAITSLNSNSLDGLIVIGGDGSFQGAHLLSLLTDIPIIGVPGTIDNDIDGSDFTIGFDTAANTALDAIDKVRDTADAFERIFIVEVMGRHSGQLAVNIGVAAEAEQILCPEMNIEPHQIVQTVTAHINAYLKVNGHASYIIVAAEKTYPDGASALAEMLTKQIGIDCRACVLGHLQRGGMASCADRTLATKLGAFAVDSLVNGAKSVMSGEVNNQLVLTKLVDTGLGKKKIDPYLLDLYKNKLSL</sequence>
<evidence type="ECO:0000256" key="1">
    <source>
        <dbReference type="ARBA" id="ARBA00001946"/>
    </source>
</evidence>
<proteinExistence type="inferred from homology"/>
<dbReference type="Pfam" id="PF00365">
    <property type="entry name" value="PFK"/>
    <property type="match status" value="1"/>
</dbReference>
<dbReference type="UniPathway" id="UPA00109">
    <property type="reaction ID" value="UER00182"/>
</dbReference>
<evidence type="ECO:0000313" key="17">
    <source>
        <dbReference type="EMBL" id="PQJ54674.1"/>
    </source>
</evidence>
<dbReference type="GO" id="GO:0042802">
    <property type="term" value="F:identical protein binding"/>
    <property type="evidence" value="ECO:0007669"/>
    <property type="project" value="TreeGrafter"/>
</dbReference>
<dbReference type="RefSeq" id="WP_105053194.1">
    <property type="nucleotide sequence ID" value="NZ_BMYG01000001.1"/>
</dbReference>
<dbReference type="GO" id="GO:0070095">
    <property type="term" value="F:fructose-6-phosphate binding"/>
    <property type="evidence" value="ECO:0007669"/>
    <property type="project" value="TreeGrafter"/>
</dbReference>
<evidence type="ECO:0000256" key="4">
    <source>
        <dbReference type="ARBA" id="ARBA00012055"/>
    </source>
</evidence>
<gene>
    <name evidence="17" type="ORF">BTO11_14135</name>
</gene>
<keyword evidence="10 17" id="KW-0418">Kinase</keyword>